<dbReference type="AlphaFoldDB" id="A0A1V9G7L0"/>
<sequence>MNAILGVIFHFLGGFASGSFYIPYKKVKGWAWESYWIIGGLFSWLIVPPLAAWLTIPNFSEIISQAGGAVIGYTFLFGILWGIGGLTYGLGVRYLGVSLGSSIILGLCMVFGSLIPSIYYDIFPAAGKDTFSALVGNTWGRTVLLGLAVCIVGIIICGKAGTRKEKELMKGGVDPHGLPAKKEGKSDQGIDLHVEADKIKLAKTEYRFGLGLLVSIISGVLSACFNFGLEAGKPMAAVANSLWMAAHPGEGNFLYQNNVTYVVVLWGGLTTNFIWCMILNARNKTFGDYTNKKTPLLSNYIFSALAGTTWFLQFFFYGMGESKLGNGPSSWILHMAFIILTANAWGLALKEWAGVSKKTKTTVIIGIITIIVSVLLVGYGNSLKG</sequence>
<evidence type="ECO:0000313" key="10">
    <source>
        <dbReference type="EMBL" id="OQP66468.1"/>
    </source>
</evidence>
<evidence type="ECO:0000256" key="6">
    <source>
        <dbReference type="ARBA" id="ARBA00022847"/>
    </source>
</evidence>
<organism evidence="10 11">
    <name type="scientific">Niastella vici</name>
    <dbReference type="NCBI Taxonomy" id="1703345"/>
    <lineage>
        <taxon>Bacteria</taxon>
        <taxon>Pseudomonadati</taxon>
        <taxon>Bacteroidota</taxon>
        <taxon>Chitinophagia</taxon>
        <taxon>Chitinophagales</taxon>
        <taxon>Chitinophagaceae</taxon>
        <taxon>Niastella</taxon>
    </lineage>
</organism>
<evidence type="ECO:0000256" key="4">
    <source>
        <dbReference type="ARBA" id="ARBA00022597"/>
    </source>
</evidence>
<evidence type="ECO:0000256" key="9">
    <source>
        <dbReference type="SAM" id="Phobius"/>
    </source>
</evidence>
<keyword evidence="7 9" id="KW-1133">Transmembrane helix</keyword>
<evidence type="ECO:0000256" key="5">
    <source>
        <dbReference type="ARBA" id="ARBA00022692"/>
    </source>
</evidence>
<keyword evidence="11" id="KW-1185">Reference proteome</keyword>
<keyword evidence="1" id="KW-0813">Transport</keyword>
<keyword evidence="4" id="KW-0762">Sugar transport</keyword>
<feature type="transmembrane region" description="Helical" evidence="9">
    <location>
        <begin position="62"/>
        <end position="83"/>
    </location>
</feature>
<evidence type="ECO:0000256" key="1">
    <source>
        <dbReference type="ARBA" id="ARBA00022448"/>
    </source>
</evidence>
<feature type="transmembrane region" description="Helical" evidence="9">
    <location>
        <begin position="6"/>
        <end position="24"/>
    </location>
</feature>
<keyword evidence="2" id="KW-1003">Cell membrane</keyword>
<dbReference type="GO" id="GO:0015153">
    <property type="term" value="F:rhamnose transmembrane transporter activity"/>
    <property type="evidence" value="ECO:0007669"/>
    <property type="project" value="InterPro"/>
</dbReference>
<feature type="transmembrane region" description="Helical" evidence="9">
    <location>
        <begin position="331"/>
        <end position="349"/>
    </location>
</feature>
<dbReference type="Pfam" id="PF06379">
    <property type="entry name" value="RhaT"/>
    <property type="match status" value="2"/>
</dbReference>
<accession>A0A1V9G7L0</accession>
<feature type="transmembrane region" description="Helical" evidence="9">
    <location>
        <begin position="36"/>
        <end position="56"/>
    </location>
</feature>
<dbReference type="InterPro" id="IPR004673">
    <property type="entry name" value="L-rhamnose-proton_sym_RhaT"/>
</dbReference>
<dbReference type="RefSeq" id="WP_081145409.1">
    <property type="nucleotide sequence ID" value="NZ_LVYD01000002.1"/>
</dbReference>
<comment type="caution">
    <text evidence="10">The sequence shown here is derived from an EMBL/GenBank/DDBJ whole genome shotgun (WGS) entry which is preliminary data.</text>
</comment>
<keyword evidence="3" id="KW-0997">Cell inner membrane</keyword>
<evidence type="ECO:0000313" key="11">
    <source>
        <dbReference type="Proteomes" id="UP000192796"/>
    </source>
</evidence>
<evidence type="ECO:0000256" key="3">
    <source>
        <dbReference type="ARBA" id="ARBA00022519"/>
    </source>
</evidence>
<evidence type="ECO:0000256" key="8">
    <source>
        <dbReference type="ARBA" id="ARBA00023136"/>
    </source>
</evidence>
<dbReference type="OrthoDB" id="9790043at2"/>
<feature type="transmembrane region" description="Helical" evidence="9">
    <location>
        <begin position="361"/>
        <end position="380"/>
    </location>
</feature>
<keyword evidence="6" id="KW-0769">Symport</keyword>
<dbReference type="GO" id="GO:0016020">
    <property type="term" value="C:membrane"/>
    <property type="evidence" value="ECO:0007669"/>
    <property type="project" value="InterPro"/>
</dbReference>
<dbReference type="Proteomes" id="UP000192796">
    <property type="component" value="Unassembled WGS sequence"/>
</dbReference>
<evidence type="ECO:0000256" key="2">
    <source>
        <dbReference type="ARBA" id="ARBA00022475"/>
    </source>
</evidence>
<feature type="transmembrane region" description="Helical" evidence="9">
    <location>
        <begin position="95"/>
        <end position="119"/>
    </location>
</feature>
<keyword evidence="5 9" id="KW-0812">Transmembrane</keyword>
<feature type="transmembrane region" description="Helical" evidence="9">
    <location>
        <begin position="139"/>
        <end position="160"/>
    </location>
</feature>
<feature type="transmembrane region" description="Helical" evidence="9">
    <location>
        <begin position="259"/>
        <end position="279"/>
    </location>
</feature>
<feature type="transmembrane region" description="Helical" evidence="9">
    <location>
        <begin position="300"/>
        <end position="319"/>
    </location>
</feature>
<reference evidence="10 11" key="1">
    <citation type="submission" date="2016-03" db="EMBL/GenBank/DDBJ databases">
        <title>Niastella vici sp. nov., isolated from farmland soil.</title>
        <authorList>
            <person name="Chen L."/>
            <person name="Wang D."/>
            <person name="Yang S."/>
            <person name="Wang G."/>
        </authorList>
    </citation>
    <scope>NUCLEOTIDE SEQUENCE [LARGE SCALE GENOMIC DNA]</scope>
    <source>
        <strain evidence="10 11">DJ57</strain>
    </source>
</reference>
<keyword evidence="8 9" id="KW-0472">Membrane</keyword>
<dbReference type="EMBL" id="LVYD01000002">
    <property type="protein sequence ID" value="OQP66468.1"/>
    <property type="molecule type" value="Genomic_DNA"/>
</dbReference>
<protein>
    <submittedName>
        <fullName evidence="10">Sugar:proton symporter</fullName>
    </submittedName>
</protein>
<dbReference type="GO" id="GO:0015293">
    <property type="term" value="F:symporter activity"/>
    <property type="evidence" value="ECO:0007669"/>
    <property type="project" value="UniProtKB-KW"/>
</dbReference>
<evidence type="ECO:0000256" key="7">
    <source>
        <dbReference type="ARBA" id="ARBA00022989"/>
    </source>
</evidence>
<gene>
    <name evidence="10" type="ORF">A3860_13335</name>
</gene>
<feature type="transmembrane region" description="Helical" evidence="9">
    <location>
        <begin position="208"/>
        <end position="229"/>
    </location>
</feature>
<proteinExistence type="predicted"/>
<name>A0A1V9G7L0_9BACT</name>
<dbReference type="STRING" id="1703345.A3860_13335"/>